<sequence>MISHFTNTHKKLYHQEGCVLISGKSIQTFFLNSLPGQEKHGGCLCSLTNEETSPLFFVVFKVNNTNEVLSLNCVHVWGTEENKFKVEFSFVRTSSSSFTSISTDPLLICWTLNVCTLTEVRNNKHERCPIHVHIPSLREINFGDNDNDSLCVNISQIT</sequence>
<comment type="caution">
    <text evidence="1">The sequence shown here is derived from an EMBL/GenBank/DDBJ whole genome shotgun (WGS) entry which is preliminary data.</text>
</comment>
<dbReference type="Proteomes" id="UP001642540">
    <property type="component" value="Unassembled WGS sequence"/>
</dbReference>
<dbReference type="EMBL" id="CAXLJM020000081">
    <property type="protein sequence ID" value="CAL8130084.1"/>
    <property type="molecule type" value="Genomic_DNA"/>
</dbReference>
<gene>
    <name evidence="1" type="ORF">ODALV1_LOCUS23558</name>
</gene>
<organism evidence="1 2">
    <name type="scientific">Orchesella dallaii</name>
    <dbReference type="NCBI Taxonomy" id="48710"/>
    <lineage>
        <taxon>Eukaryota</taxon>
        <taxon>Metazoa</taxon>
        <taxon>Ecdysozoa</taxon>
        <taxon>Arthropoda</taxon>
        <taxon>Hexapoda</taxon>
        <taxon>Collembola</taxon>
        <taxon>Entomobryomorpha</taxon>
        <taxon>Entomobryoidea</taxon>
        <taxon>Orchesellidae</taxon>
        <taxon>Orchesellinae</taxon>
        <taxon>Orchesella</taxon>
    </lineage>
</organism>
<reference evidence="1 2" key="1">
    <citation type="submission" date="2024-08" db="EMBL/GenBank/DDBJ databases">
        <authorList>
            <person name="Cucini C."/>
            <person name="Frati F."/>
        </authorList>
    </citation>
    <scope>NUCLEOTIDE SEQUENCE [LARGE SCALE GENOMIC DNA]</scope>
</reference>
<proteinExistence type="predicted"/>
<accession>A0ABP1RLE5</accession>
<name>A0ABP1RLE5_9HEXA</name>
<evidence type="ECO:0000313" key="1">
    <source>
        <dbReference type="EMBL" id="CAL8130084.1"/>
    </source>
</evidence>
<evidence type="ECO:0000313" key="2">
    <source>
        <dbReference type="Proteomes" id="UP001642540"/>
    </source>
</evidence>
<protein>
    <submittedName>
        <fullName evidence="1">Uncharacterized protein</fullName>
    </submittedName>
</protein>
<keyword evidence="2" id="KW-1185">Reference proteome</keyword>